<dbReference type="AlphaFoldDB" id="A0A7M1R0Z9"/>
<evidence type="ECO:0000313" key="3">
    <source>
        <dbReference type="Proteomes" id="UP000594961"/>
    </source>
</evidence>
<proteinExistence type="predicted"/>
<dbReference type="PANTHER" id="PTHR43539:SF78">
    <property type="entry name" value="FLAVIN-CONTAINING MONOOXYGENASE"/>
    <property type="match status" value="1"/>
</dbReference>
<dbReference type="GO" id="GO:0004497">
    <property type="term" value="F:monooxygenase activity"/>
    <property type="evidence" value="ECO:0007669"/>
    <property type="project" value="TreeGrafter"/>
</dbReference>
<keyword evidence="1" id="KW-0560">Oxidoreductase</keyword>
<dbReference type="PANTHER" id="PTHR43539">
    <property type="entry name" value="FLAVIN-BINDING MONOOXYGENASE-LIKE PROTEIN (AFU_ORTHOLOGUE AFUA_4G09220)"/>
    <property type="match status" value="1"/>
</dbReference>
<gene>
    <name evidence="2" type="ORF">INS90_00240</name>
</gene>
<dbReference type="EMBL" id="CP063212">
    <property type="protein sequence ID" value="QOR47781.1"/>
    <property type="molecule type" value="Genomic_DNA"/>
</dbReference>
<dbReference type="InterPro" id="IPR050982">
    <property type="entry name" value="Auxin_biosynth/cation_transpt"/>
</dbReference>
<dbReference type="PRINTS" id="PR00368">
    <property type="entry name" value="FADPNR"/>
</dbReference>
<sequence length="377" mass="41472">MNERYGSEPHDVDVIIIGAGQAGLVAARELQRRGVVGYAAHSLPDGSARASFVVLDAELGPGGAWRHRWDGLTMATVNHIADLPGLAAPASDGSDRAAAYVPGYFSAYEDLFDLPILRPVAVWSVVDDGAGRFRLETSVGLFRARAIINCTGTWNAPFIPWYPGQDKFRGIQIHTRDYKDPDVFWRKKTMVVGGGISALTHIDEISRVTNTILWVTRTPPRWRAAEDFTEGASGRGLAPEAGRAIEARVRARTEAGLRPLPVVPETGLPRNARVLDMERRGLLARRDMFDRVDRHGVWWGQQEYVELDAIIWATGFRANLRHLSPLRLRTRGGGILMEGTRVAKYPNLHLLGYGASASTVGARRDARAAVREIVEGL</sequence>
<dbReference type="Proteomes" id="UP000594961">
    <property type="component" value="Chromosome"/>
</dbReference>
<dbReference type="GO" id="GO:0050660">
    <property type="term" value="F:flavin adenine dinucleotide binding"/>
    <property type="evidence" value="ECO:0007669"/>
    <property type="project" value="TreeGrafter"/>
</dbReference>
<organism evidence="2 3">
    <name type="scientific">Trueperella pecoris</name>
    <dbReference type="NCBI Taxonomy" id="2733571"/>
    <lineage>
        <taxon>Bacteria</taxon>
        <taxon>Bacillati</taxon>
        <taxon>Actinomycetota</taxon>
        <taxon>Actinomycetes</taxon>
        <taxon>Actinomycetales</taxon>
        <taxon>Actinomycetaceae</taxon>
        <taxon>Trueperella</taxon>
    </lineage>
</organism>
<dbReference type="Gene3D" id="3.50.50.60">
    <property type="entry name" value="FAD/NAD(P)-binding domain"/>
    <property type="match status" value="1"/>
</dbReference>
<dbReference type="InterPro" id="IPR036188">
    <property type="entry name" value="FAD/NAD-bd_sf"/>
</dbReference>
<evidence type="ECO:0000313" key="2">
    <source>
        <dbReference type="EMBL" id="QOR47781.1"/>
    </source>
</evidence>
<evidence type="ECO:0000256" key="1">
    <source>
        <dbReference type="ARBA" id="ARBA00023002"/>
    </source>
</evidence>
<accession>A0A7M1R0Z9</accession>
<reference evidence="2 3" key="1">
    <citation type="submission" date="2020-10" db="EMBL/GenBank/DDBJ databases">
        <title>Trueperella pecoris sp. nov. isolated from bovine and porcine specimens.</title>
        <authorList>
            <person name="Schoenecker L."/>
            <person name="Schnydrig P."/>
            <person name="Brodard I."/>
            <person name="Thomann A."/>
            <person name="Hemphill A."/>
            <person name="Rodriguez-Campos S."/>
            <person name="Perreten V."/>
            <person name="Jores J."/>
            <person name="Kittl S."/>
        </authorList>
    </citation>
    <scope>NUCLEOTIDE SEQUENCE [LARGE SCALE GENOMIC DNA]</scope>
    <source>
        <strain evidence="2 3">19OD0592</strain>
    </source>
</reference>
<dbReference type="RefSeq" id="WP_197553275.1">
    <property type="nucleotide sequence ID" value="NZ_CP063212.1"/>
</dbReference>
<name>A0A7M1R0Z9_9ACTO</name>
<dbReference type="SUPFAM" id="SSF51905">
    <property type="entry name" value="FAD/NAD(P)-binding domain"/>
    <property type="match status" value="2"/>
</dbReference>
<protein>
    <submittedName>
        <fullName evidence="2">NAD(P)/FAD-dependent oxidoreductase</fullName>
    </submittedName>
</protein>
<dbReference type="Pfam" id="PF13738">
    <property type="entry name" value="Pyr_redox_3"/>
    <property type="match status" value="1"/>
</dbReference>
<dbReference type="PRINTS" id="PR00411">
    <property type="entry name" value="PNDRDTASEI"/>
</dbReference>